<sequence length="70" mass="8001">MQFYNLKIADLCHLGHIETMTRMGCQCVCFKVLDIQKQSGLSKTCEIKAPRSLRNLKFKNLDIHGLTLGF</sequence>
<evidence type="ECO:0000313" key="1">
    <source>
        <dbReference type="EMBL" id="CAL1678347.1"/>
    </source>
</evidence>
<accession>A0AAV2NF60</accession>
<evidence type="ECO:0000313" key="2">
    <source>
        <dbReference type="Proteomes" id="UP001497644"/>
    </source>
</evidence>
<dbReference type="Proteomes" id="UP001497644">
    <property type="component" value="Chromosome 14"/>
</dbReference>
<dbReference type="EMBL" id="OZ034837">
    <property type="protein sequence ID" value="CAL1678347.1"/>
    <property type="molecule type" value="Genomic_DNA"/>
</dbReference>
<reference evidence="1" key="1">
    <citation type="submission" date="2024-04" db="EMBL/GenBank/DDBJ databases">
        <authorList>
            <consortium name="Molecular Ecology Group"/>
        </authorList>
    </citation>
    <scope>NUCLEOTIDE SEQUENCE</scope>
</reference>
<keyword evidence="2" id="KW-1185">Reference proteome</keyword>
<name>A0AAV2NF60_9HYME</name>
<protein>
    <submittedName>
        <fullName evidence="1">Uncharacterized protein</fullName>
    </submittedName>
</protein>
<proteinExistence type="predicted"/>
<gene>
    <name evidence="1" type="ORF">LPLAT_LOCUS4224</name>
</gene>
<organism evidence="1 2">
    <name type="scientific">Lasius platythorax</name>
    <dbReference type="NCBI Taxonomy" id="488582"/>
    <lineage>
        <taxon>Eukaryota</taxon>
        <taxon>Metazoa</taxon>
        <taxon>Ecdysozoa</taxon>
        <taxon>Arthropoda</taxon>
        <taxon>Hexapoda</taxon>
        <taxon>Insecta</taxon>
        <taxon>Pterygota</taxon>
        <taxon>Neoptera</taxon>
        <taxon>Endopterygota</taxon>
        <taxon>Hymenoptera</taxon>
        <taxon>Apocrita</taxon>
        <taxon>Aculeata</taxon>
        <taxon>Formicoidea</taxon>
        <taxon>Formicidae</taxon>
        <taxon>Formicinae</taxon>
        <taxon>Lasius</taxon>
        <taxon>Lasius</taxon>
    </lineage>
</organism>
<dbReference type="AlphaFoldDB" id="A0AAV2NF60"/>